<feature type="transmembrane region" description="Helical" evidence="8">
    <location>
        <begin position="16"/>
        <end position="35"/>
    </location>
</feature>
<name>A0ABW7GYR0_9BURK</name>
<dbReference type="Pfam" id="PF02518">
    <property type="entry name" value="HATPase_c"/>
    <property type="match status" value="1"/>
</dbReference>
<comment type="caution">
    <text evidence="10">The sequence shown here is derived from an EMBL/GenBank/DDBJ whole genome shotgun (WGS) entry which is preliminary data.</text>
</comment>
<evidence type="ECO:0000313" key="11">
    <source>
        <dbReference type="Proteomes" id="UP001606303"/>
    </source>
</evidence>
<dbReference type="GO" id="GO:0016301">
    <property type="term" value="F:kinase activity"/>
    <property type="evidence" value="ECO:0007669"/>
    <property type="project" value="UniProtKB-KW"/>
</dbReference>
<evidence type="ECO:0000256" key="5">
    <source>
        <dbReference type="ARBA" id="ARBA00022777"/>
    </source>
</evidence>
<organism evidence="10 11">
    <name type="scientific">Pelomonas baiyunensis</name>
    <dbReference type="NCBI Taxonomy" id="3299026"/>
    <lineage>
        <taxon>Bacteria</taxon>
        <taxon>Pseudomonadati</taxon>
        <taxon>Pseudomonadota</taxon>
        <taxon>Betaproteobacteria</taxon>
        <taxon>Burkholderiales</taxon>
        <taxon>Sphaerotilaceae</taxon>
        <taxon>Roseateles</taxon>
    </lineage>
</organism>
<gene>
    <name evidence="10" type="ORF">ACG01O_10875</name>
</gene>
<evidence type="ECO:0000256" key="2">
    <source>
        <dbReference type="ARBA" id="ARBA00012438"/>
    </source>
</evidence>
<dbReference type="PRINTS" id="PR00344">
    <property type="entry name" value="BCTRLSENSOR"/>
</dbReference>
<evidence type="ECO:0000256" key="8">
    <source>
        <dbReference type="SAM" id="Phobius"/>
    </source>
</evidence>
<keyword evidence="8" id="KW-0472">Membrane</keyword>
<evidence type="ECO:0000313" key="10">
    <source>
        <dbReference type="EMBL" id="MFG6467110.1"/>
    </source>
</evidence>
<dbReference type="PANTHER" id="PTHR43065">
    <property type="entry name" value="SENSOR HISTIDINE KINASE"/>
    <property type="match status" value="1"/>
</dbReference>
<reference evidence="10 11" key="1">
    <citation type="submission" date="2024-08" db="EMBL/GenBank/DDBJ databases">
        <authorList>
            <person name="Lu H."/>
        </authorList>
    </citation>
    <scope>NUCLEOTIDE SEQUENCE [LARGE SCALE GENOMIC DNA]</scope>
    <source>
        <strain evidence="10 11">BYS87W</strain>
    </source>
</reference>
<dbReference type="InterPro" id="IPR036890">
    <property type="entry name" value="HATPase_C_sf"/>
</dbReference>
<dbReference type="Proteomes" id="UP001606303">
    <property type="component" value="Unassembled WGS sequence"/>
</dbReference>
<dbReference type="InterPro" id="IPR005467">
    <property type="entry name" value="His_kinase_dom"/>
</dbReference>
<dbReference type="EMBL" id="JBIGIB010000003">
    <property type="protein sequence ID" value="MFG6467110.1"/>
    <property type="molecule type" value="Genomic_DNA"/>
</dbReference>
<dbReference type="RefSeq" id="WP_394384406.1">
    <property type="nucleotide sequence ID" value="NZ_JBIGIB010000003.1"/>
</dbReference>
<sequence length="396" mass="41169">MAFETTPHRRARAEGLRVAAAAVALAASTGGAVAWWSSPRAVVACTLAAVAAAAFGGAALNRLVRQPLPPPPEPAPPPAHDLDAALEHAPLALWRLTAGAAPLALNAAARRLMAPGRAVDPAGLLALLDAQPGRRVVTLPTEHGQERAVLAVSALTVQGQDWRLAALAPIESELETEALGAWRQLVQVLTHEIMNSLTPIASLAGSAPALLEAGEPAELQAALATLARRAAHLQAFVERYRSVSQPPAPTLADVPLTPLLQAVQQWLEPAWRAVGGTVQVSVEPASLVLRTDAAQLEQVLINLAQNALQACAGRPAPQLQMDARLSRGARLRLTVADNGPGVTPGLEPRIFTPFFTTRPGGSGVGLAVVRQLVHGLGGTVRHARRPGGGACFVITF</sequence>
<feature type="transmembrane region" description="Helical" evidence="8">
    <location>
        <begin position="41"/>
        <end position="60"/>
    </location>
</feature>
<evidence type="ECO:0000256" key="3">
    <source>
        <dbReference type="ARBA" id="ARBA00022679"/>
    </source>
</evidence>
<dbReference type="SUPFAM" id="SSF55874">
    <property type="entry name" value="ATPase domain of HSP90 chaperone/DNA topoisomerase II/histidine kinase"/>
    <property type="match status" value="1"/>
</dbReference>
<keyword evidence="7" id="KW-0902">Two-component regulatory system</keyword>
<proteinExistence type="predicted"/>
<evidence type="ECO:0000256" key="4">
    <source>
        <dbReference type="ARBA" id="ARBA00022741"/>
    </source>
</evidence>
<dbReference type="EC" id="2.7.13.3" evidence="2"/>
<feature type="domain" description="Histidine kinase" evidence="9">
    <location>
        <begin position="188"/>
        <end position="396"/>
    </location>
</feature>
<keyword evidence="3" id="KW-0808">Transferase</keyword>
<dbReference type="Gene3D" id="3.30.565.10">
    <property type="entry name" value="Histidine kinase-like ATPase, C-terminal domain"/>
    <property type="match status" value="1"/>
</dbReference>
<keyword evidence="5 10" id="KW-0418">Kinase</keyword>
<keyword evidence="6" id="KW-0067">ATP-binding</keyword>
<dbReference type="InterPro" id="IPR004358">
    <property type="entry name" value="Sig_transdc_His_kin-like_C"/>
</dbReference>
<keyword evidence="4" id="KW-0547">Nucleotide-binding</keyword>
<evidence type="ECO:0000259" key="9">
    <source>
        <dbReference type="PROSITE" id="PS50109"/>
    </source>
</evidence>
<comment type="catalytic activity">
    <reaction evidence="1">
        <text>ATP + protein L-histidine = ADP + protein N-phospho-L-histidine.</text>
        <dbReference type="EC" id="2.7.13.3"/>
    </reaction>
</comment>
<dbReference type="PANTHER" id="PTHR43065:SF46">
    <property type="entry name" value="C4-DICARBOXYLATE TRANSPORT SENSOR PROTEIN DCTB"/>
    <property type="match status" value="1"/>
</dbReference>
<dbReference type="SMART" id="SM00387">
    <property type="entry name" value="HATPase_c"/>
    <property type="match status" value="1"/>
</dbReference>
<keyword evidence="11" id="KW-1185">Reference proteome</keyword>
<keyword evidence="8" id="KW-1133">Transmembrane helix</keyword>
<dbReference type="PROSITE" id="PS50109">
    <property type="entry name" value="HIS_KIN"/>
    <property type="match status" value="1"/>
</dbReference>
<dbReference type="InterPro" id="IPR003594">
    <property type="entry name" value="HATPase_dom"/>
</dbReference>
<evidence type="ECO:0000256" key="6">
    <source>
        <dbReference type="ARBA" id="ARBA00022840"/>
    </source>
</evidence>
<evidence type="ECO:0000256" key="1">
    <source>
        <dbReference type="ARBA" id="ARBA00000085"/>
    </source>
</evidence>
<keyword evidence="8" id="KW-0812">Transmembrane</keyword>
<protein>
    <recommendedName>
        <fullName evidence="2">histidine kinase</fullName>
        <ecNumber evidence="2">2.7.13.3</ecNumber>
    </recommendedName>
</protein>
<accession>A0ABW7GYR0</accession>
<evidence type="ECO:0000256" key="7">
    <source>
        <dbReference type="ARBA" id="ARBA00023012"/>
    </source>
</evidence>